<comment type="similarity">
    <text evidence="2 12 13">Belongs to the ATPase A chain family.</text>
</comment>
<keyword evidence="11 12" id="KW-0066">ATP synthesis</keyword>
<dbReference type="AlphaFoldDB" id="A0A5E4UIC7"/>
<evidence type="ECO:0000256" key="11">
    <source>
        <dbReference type="ARBA" id="ARBA00023310"/>
    </source>
</evidence>
<dbReference type="SUPFAM" id="SSF81336">
    <property type="entry name" value="F1F0 ATP synthase subunit A"/>
    <property type="match status" value="1"/>
</dbReference>
<dbReference type="InterPro" id="IPR045082">
    <property type="entry name" value="ATP_syn_F0_a_bact/chloroplast"/>
</dbReference>
<evidence type="ECO:0000313" key="15">
    <source>
        <dbReference type="Proteomes" id="UP000366945"/>
    </source>
</evidence>
<keyword evidence="3 12" id="KW-0813">Transport</keyword>
<evidence type="ECO:0000256" key="5">
    <source>
        <dbReference type="ARBA" id="ARBA00022547"/>
    </source>
</evidence>
<dbReference type="GeneID" id="300404088"/>
<dbReference type="NCBIfam" id="NF004477">
    <property type="entry name" value="PRK05815.1-1"/>
    <property type="match status" value="1"/>
</dbReference>
<proteinExistence type="inferred from homology"/>
<comment type="function">
    <text evidence="12 13">Key component of the proton channel; it plays a direct role in the translocation of protons across the membrane.</text>
</comment>
<evidence type="ECO:0000256" key="2">
    <source>
        <dbReference type="ARBA" id="ARBA00006810"/>
    </source>
</evidence>
<evidence type="ECO:0000256" key="3">
    <source>
        <dbReference type="ARBA" id="ARBA00022448"/>
    </source>
</evidence>
<dbReference type="RefSeq" id="WP_150679404.1">
    <property type="nucleotide sequence ID" value="NZ_CABPSK010000002.1"/>
</dbReference>
<dbReference type="HAMAP" id="MF_01393">
    <property type="entry name" value="ATP_synth_a_bact"/>
    <property type="match status" value="1"/>
</dbReference>
<feature type="transmembrane region" description="Helical" evidence="12">
    <location>
        <begin position="254"/>
        <end position="276"/>
    </location>
</feature>
<dbReference type="PANTHER" id="PTHR42823">
    <property type="entry name" value="ATP SYNTHASE SUBUNIT A, CHLOROPLASTIC"/>
    <property type="match status" value="1"/>
</dbReference>
<evidence type="ECO:0000256" key="6">
    <source>
        <dbReference type="ARBA" id="ARBA00022692"/>
    </source>
</evidence>
<feature type="transmembrane region" description="Helical" evidence="12">
    <location>
        <begin position="148"/>
        <end position="165"/>
    </location>
</feature>
<dbReference type="InterPro" id="IPR035908">
    <property type="entry name" value="F0_ATP_A_sf"/>
</dbReference>
<dbReference type="Proteomes" id="UP000366945">
    <property type="component" value="Unassembled WGS sequence"/>
</dbReference>
<keyword evidence="10 12" id="KW-0472">Membrane</keyword>
<organism evidence="14 15">
    <name type="scientific">Pandoraea pneumonica</name>
    <dbReference type="NCBI Taxonomy" id="2508299"/>
    <lineage>
        <taxon>Bacteria</taxon>
        <taxon>Pseudomonadati</taxon>
        <taxon>Pseudomonadota</taxon>
        <taxon>Betaproteobacteria</taxon>
        <taxon>Burkholderiales</taxon>
        <taxon>Burkholderiaceae</taxon>
        <taxon>Pandoraea</taxon>
    </lineage>
</organism>
<dbReference type="GO" id="GO:0046933">
    <property type="term" value="F:proton-transporting ATP synthase activity, rotational mechanism"/>
    <property type="evidence" value="ECO:0007669"/>
    <property type="project" value="UniProtKB-UniRule"/>
</dbReference>
<dbReference type="OrthoDB" id="9789241at2"/>
<evidence type="ECO:0000256" key="9">
    <source>
        <dbReference type="ARBA" id="ARBA00023065"/>
    </source>
</evidence>
<evidence type="ECO:0000256" key="1">
    <source>
        <dbReference type="ARBA" id="ARBA00004141"/>
    </source>
</evidence>
<dbReference type="PANTHER" id="PTHR42823:SF3">
    <property type="entry name" value="ATP SYNTHASE SUBUNIT A, CHLOROPLASTIC"/>
    <property type="match status" value="1"/>
</dbReference>
<evidence type="ECO:0000256" key="13">
    <source>
        <dbReference type="RuleBase" id="RU000483"/>
    </source>
</evidence>
<name>A0A5E4UIC7_9BURK</name>
<feature type="transmembrane region" description="Helical" evidence="12">
    <location>
        <begin position="42"/>
        <end position="60"/>
    </location>
</feature>
<dbReference type="CDD" id="cd00310">
    <property type="entry name" value="ATP-synt_Fo_a_6"/>
    <property type="match status" value="1"/>
</dbReference>
<dbReference type="EMBL" id="CABPSK010000002">
    <property type="protein sequence ID" value="VVD99645.1"/>
    <property type="molecule type" value="Genomic_DNA"/>
</dbReference>
<accession>A0A5E4UIC7</accession>
<dbReference type="Gene3D" id="1.20.120.220">
    <property type="entry name" value="ATP synthase, F0 complex, subunit A"/>
    <property type="match status" value="1"/>
</dbReference>
<evidence type="ECO:0000313" key="14">
    <source>
        <dbReference type="EMBL" id="VVD99645.1"/>
    </source>
</evidence>
<sequence>MSVEAGSHAPNPSEYISHHLQNLASSTQTNIVDFSIINWDTMFWSIAMGALGCFLLWMAARKATSGVPGRFQAAVEMLVEMVEDQSKSIVHGNRAFIAPLALTVFVWVALMNSLDLLPVDLPSKVIGWVGLGSIITHHRIVPTADLNGTLGIAVGVLILMLYYSFKIKGAGGFMHELFTAPFGNHFLLWIPNLLLNLIEFCAKTVSLGMRLFGNMYAGELVFLLIALLGGIWSFGADASVLGFVGHVIAGTAWAIFHILIVLLQAFIMMMLTLVYIGQAHDHH</sequence>
<dbReference type="Pfam" id="PF00119">
    <property type="entry name" value="ATP-synt_A"/>
    <property type="match status" value="1"/>
</dbReference>
<feature type="transmembrane region" description="Helical" evidence="12">
    <location>
        <begin position="214"/>
        <end position="234"/>
    </location>
</feature>
<dbReference type="PROSITE" id="PS00449">
    <property type="entry name" value="ATPASE_A"/>
    <property type="match status" value="1"/>
</dbReference>
<reference evidence="14 15" key="1">
    <citation type="submission" date="2019-08" db="EMBL/GenBank/DDBJ databases">
        <authorList>
            <person name="Peeters C."/>
        </authorList>
    </citation>
    <scope>NUCLEOTIDE SEQUENCE [LARGE SCALE GENOMIC DNA]</scope>
    <source>
        <strain evidence="14 15">LMG 31114</strain>
    </source>
</reference>
<dbReference type="GO" id="GO:0042777">
    <property type="term" value="P:proton motive force-driven plasma membrane ATP synthesis"/>
    <property type="evidence" value="ECO:0007669"/>
    <property type="project" value="TreeGrafter"/>
</dbReference>
<dbReference type="GO" id="GO:0045259">
    <property type="term" value="C:proton-transporting ATP synthase complex"/>
    <property type="evidence" value="ECO:0007669"/>
    <property type="project" value="UniProtKB-KW"/>
</dbReference>
<feature type="transmembrane region" description="Helical" evidence="12">
    <location>
        <begin position="95"/>
        <end position="113"/>
    </location>
</feature>
<protein>
    <recommendedName>
        <fullName evidence="12 13">ATP synthase subunit a</fullName>
    </recommendedName>
    <alternativeName>
        <fullName evidence="12">ATP synthase F0 sector subunit a</fullName>
    </alternativeName>
    <alternativeName>
        <fullName evidence="12">F-ATPase subunit 6</fullName>
    </alternativeName>
</protein>
<dbReference type="GO" id="GO:0005886">
    <property type="term" value="C:plasma membrane"/>
    <property type="evidence" value="ECO:0007669"/>
    <property type="project" value="UniProtKB-SubCell"/>
</dbReference>
<keyword evidence="8 12" id="KW-1133">Transmembrane helix</keyword>
<keyword evidence="5 12" id="KW-0138">CF(0)</keyword>
<dbReference type="InterPro" id="IPR000568">
    <property type="entry name" value="ATP_synth_F0_asu"/>
</dbReference>
<comment type="subcellular location">
    <subcellularLocation>
        <location evidence="12 13">Cell membrane</location>
        <topology evidence="12 13">Multi-pass membrane protein</topology>
    </subcellularLocation>
    <subcellularLocation>
        <location evidence="1">Membrane</location>
        <topology evidence="1">Multi-pass membrane protein</topology>
    </subcellularLocation>
</comment>
<evidence type="ECO:0000256" key="7">
    <source>
        <dbReference type="ARBA" id="ARBA00022781"/>
    </source>
</evidence>
<dbReference type="FunFam" id="1.20.120.220:FF:000002">
    <property type="entry name" value="ATP synthase subunit a"/>
    <property type="match status" value="1"/>
</dbReference>
<keyword evidence="15" id="KW-1185">Reference proteome</keyword>
<evidence type="ECO:0000256" key="12">
    <source>
        <dbReference type="HAMAP-Rule" id="MF_01393"/>
    </source>
</evidence>
<evidence type="ECO:0000256" key="4">
    <source>
        <dbReference type="ARBA" id="ARBA00022475"/>
    </source>
</evidence>
<evidence type="ECO:0000256" key="8">
    <source>
        <dbReference type="ARBA" id="ARBA00022989"/>
    </source>
</evidence>
<keyword evidence="9 12" id="KW-0406">Ion transport</keyword>
<keyword evidence="4 12" id="KW-1003">Cell membrane</keyword>
<keyword evidence="6 12" id="KW-0812">Transmembrane</keyword>
<dbReference type="NCBIfam" id="TIGR01131">
    <property type="entry name" value="ATP_synt_6_or_A"/>
    <property type="match status" value="1"/>
</dbReference>
<evidence type="ECO:0000256" key="10">
    <source>
        <dbReference type="ARBA" id="ARBA00023136"/>
    </source>
</evidence>
<gene>
    <name evidence="12" type="primary">atpB</name>
    <name evidence="14" type="ORF">PPN31114_02050</name>
</gene>
<keyword evidence="7 12" id="KW-0375">Hydrogen ion transport</keyword>
<dbReference type="InterPro" id="IPR023011">
    <property type="entry name" value="ATP_synth_F0_asu_AS"/>
</dbReference>